<dbReference type="AlphaFoldDB" id="A0A5D2K7D9"/>
<dbReference type="InterPro" id="IPR029058">
    <property type="entry name" value="AB_hydrolase_fold"/>
</dbReference>
<accession>A0A5D2K7D9</accession>
<keyword evidence="2" id="KW-1185">Reference proteome</keyword>
<dbReference type="PANTHER" id="PTHR11005">
    <property type="entry name" value="LYSOSOMAL ACID LIPASE-RELATED"/>
    <property type="match status" value="1"/>
</dbReference>
<dbReference type="Proteomes" id="UP000322667">
    <property type="component" value="Chromosome D07"/>
</dbReference>
<organism evidence="1 2">
    <name type="scientific">Gossypium tomentosum</name>
    <name type="common">Hawaiian cotton</name>
    <name type="synonym">Gossypium sandvicense</name>
    <dbReference type="NCBI Taxonomy" id="34277"/>
    <lineage>
        <taxon>Eukaryota</taxon>
        <taxon>Viridiplantae</taxon>
        <taxon>Streptophyta</taxon>
        <taxon>Embryophyta</taxon>
        <taxon>Tracheophyta</taxon>
        <taxon>Spermatophyta</taxon>
        <taxon>Magnoliopsida</taxon>
        <taxon>eudicotyledons</taxon>
        <taxon>Gunneridae</taxon>
        <taxon>Pentapetalae</taxon>
        <taxon>rosids</taxon>
        <taxon>malvids</taxon>
        <taxon>Malvales</taxon>
        <taxon>Malvaceae</taxon>
        <taxon>Malvoideae</taxon>
        <taxon>Gossypium</taxon>
    </lineage>
</organism>
<dbReference type="EMBL" id="CM017629">
    <property type="protein sequence ID" value="TYH62526.1"/>
    <property type="molecule type" value="Genomic_DNA"/>
</dbReference>
<dbReference type="SUPFAM" id="SSF53474">
    <property type="entry name" value="alpha/beta-Hydrolases"/>
    <property type="match status" value="1"/>
</dbReference>
<evidence type="ECO:0000313" key="1">
    <source>
        <dbReference type="EMBL" id="TYH62526.1"/>
    </source>
</evidence>
<sequence length="222" mass="24929">MLLINYFPFQSILHFDSLNPSRSDPRKDFYGKGTDYKRFSETEKRYAFSSQITNLAERSSPVRAFDMQNNISTTLKDMQKQLDLISKYDWDIDNYLEEDVPAAMEYIKDKSEPNDGKLLAIGHFMGGIFLYAMLSRCGYEGKDSGLAAVTTSSLKLLLPLANPAQVLNVPVIPIATLLAAAHPFAANPPYLLSCLSPQISASDMLQPKLFEKLVTKNFDKKI</sequence>
<proteinExistence type="predicted"/>
<gene>
    <name evidence="1" type="ORF">ES332_D07G126300v1</name>
</gene>
<dbReference type="Gene3D" id="3.40.50.1820">
    <property type="entry name" value="alpha/beta hydrolase"/>
    <property type="match status" value="1"/>
</dbReference>
<reference evidence="1 2" key="1">
    <citation type="submission" date="2019-07" db="EMBL/GenBank/DDBJ databases">
        <title>WGS assembly of Gossypium tomentosum.</title>
        <authorList>
            <person name="Chen Z.J."/>
            <person name="Sreedasyam A."/>
            <person name="Ando A."/>
            <person name="Song Q."/>
            <person name="De L."/>
            <person name="Hulse-Kemp A."/>
            <person name="Ding M."/>
            <person name="Ye W."/>
            <person name="Kirkbride R."/>
            <person name="Jenkins J."/>
            <person name="Plott C."/>
            <person name="Lovell J."/>
            <person name="Lin Y.-M."/>
            <person name="Vaughn R."/>
            <person name="Liu B."/>
            <person name="Li W."/>
            <person name="Simpson S."/>
            <person name="Scheffler B."/>
            <person name="Saski C."/>
            <person name="Grover C."/>
            <person name="Hu G."/>
            <person name="Conover J."/>
            <person name="Carlson J."/>
            <person name="Shu S."/>
            <person name="Boston L."/>
            <person name="Williams M."/>
            <person name="Peterson D."/>
            <person name="Mcgee K."/>
            <person name="Jones D."/>
            <person name="Wendel J."/>
            <person name="Stelly D."/>
            <person name="Grimwood J."/>
            <person name="Schmutz J."/>
        </authorList>
    </citation>
    <scope>NUCLEOTIDE SEQUENCE [LARGE SCALE GENOMIC DNA]</scope>
    <source>
        <strain evidence="1">7179.01</strain>
    </source>
</reference>
<evidence type="ECO:0000313" key="2">
    <source>
        <dbReference type="Proteomes" id="UP000322667"/>
    </source>
</evidence>
<name>A0A5D2K7D9_GOSTO</name>
<protein>
    <recommendedName>
        <fullName evidence="3">Serine aminopeptidase S33 domain-containing protein</fullName>
    </recommendedName>
</protein>
<evidence type="ECO:0008006" key="3">
    <source>
        <dbReference type="Google" id="ProtNLM"/>
    </source>
</evidence>